<accession>A0A1B7MRI7</accession>
<dbReference type="InParanoid" id="A0A1B7MRI7"/>
<dbReference type="AlphaFoldDB" id="A0A1B7MRI7"/>
<protein>
    <submittedName>
        <fullName evidence="1">Uncharacterized protein</fullName>
    </submittedName>
</protein>
<reference evidence="1 2" key="1">
    <citation type="submission" date="2016-06" db="EMBL/GenBank/DDBJ databases">
        <title>Comparative genomics of the ectomycorrhizal sister species Rhizopogon vinicolor and Rhizopogon vesiculosus (Basidiomycota: Boletales) reveals a divergence of the mating type B locus.</title>
        <authorList>
            <consortium name="DOE Joint Genome Institute"/>
            <person name="Mujic A.B."/>
            <person name="Kuo A."/>
            <person name="Tritt A."/>
            <person name="Lipzen A."/>
            <person name="Chen C."/>
            <person name="Johnson J."/>
            <person name="Sharma A."/>
            <person name="Barry K."/>
            <person name="Grigoriev I.V."/>
            <person name="Spatafora J.W."/>
        </authorList>
    </citation>
    <scope>NUCLEOTIDE SEQUENCE [LARGE SCALE GENOMIC DNA]</scope>
    <source>
        <strain evidence="1 2">AM-OR11-026</strain>
    </source>
</reference>
<evidence type="ECO:0000313" key="2">
    <source>
        <dbReference type="Proteomes" id="UP000092154"/>
    </source>
</evidence>
<name>A0A1B7MRI7_9AGAM</name>
<sequence>MEGLHATVCTWADPDVFSTATWTILIAGDRVLWSTLKHKLRAIVMIWQRSALIGVCEQPQAYSGPPIIVVAAITPAITATDMIIESSRNVLLSSFYSKRV</sequence>
<organism evidence="1 2">
    <name type="scientific">Rhizopogon vinicolor AM-OR11-026</name>
    <dbReference type="NCBI Taxonomy" id="1314800"/>
    <lineage>
        <taxon>Eukaryota</taxon>
        <taxon>Fungi</taxon>
        <taxon>Dikarya</taxon>
        <taxon>Basidiomycota</taxon>
        <taxon>Agaricomycotina</taxon>
        <taxon>Agaricomycetes</taxon>
        <taxon>Agaricomycetidae</taxon>
        <taxon>Boletales</taxon>
        <taxon>Suillineae</taxon>
        <taxon>Rhizopogonaceae</taxon>
        <taxon>Rhizopogon</taxon>
    </lineage>
</organism>
<evidence type="ECO:0000313" key="1">
    <source>
        <dbReference type="EMBL" id="OAX35196.1"/>
    </source>
</evidence>
<dbReference type="Proteomes" id="UP000092154">
    <property type="component" value="Unassembled WGS sequence"/>
</dbReference>
<proteinExistence type="predicted"/>
<dbReference type="EMBL" id="KV448522">
    <property type="protein sequence ID" value="OAX35196.1"/>
    <property type="molecule type" value="Genomic_DNA"/>
</dbReference>
<keyword evidence="2" id="KW-1185">Reference proteome</keyword>
<gene>
    <name evidence="1" type="ORF">K503DRAFT_390401</name>
</gene>